<comment type="caution">
    <text evidence="2">The sequence shown here is derived from an EMBL/GenBank/DDBJ whole genome shotgun (WGS) entry which is preliminary data.</text>
</comment>
<feature type="domain" description="SGNH hydrolase-type esterase" evidence="1">
    <location>
        <begin position="11"/>
        <end position="192"/>
    </location>
</feature>
<dbReference type="EMBL" id="FJUW01000002">
    <property type="protein sequence ID" value="CZS89064.1"/>
    <property type="molecule type" value="Genomic_DNA"/>
</dbReference>
<accession>A0A1E1JXU4</accession>
<evidence type="ECO:0000313" key="2">
    <source>
        <dbReference type="EMBL" id="CZS89064.1"/>
    </source>
</evidence>
<organism evidence="2 3">
    <name type="scientific">Rhynchosporium graminicola</name>
    <dbReference type="NCBI Taxonomy" id="2792576"/>
    <lineage>
        <taxon>Eukaryota</taxon>
        <taxon>Fungi</taxon>
        <taxon>Dikarya</taxon>
        <taxon>Ascomycota</taxon>
        <taxon>Pezizomycotina</taxon>
        <taxon>Leotiomycetes</taxon>
        <taxon>Helotiales</taxon>
        <taxon>Ploettnerulaceae</taxon>
        <taxon>Rhynchosporium</taxon>
    </lineage>
</organism>
<gene>
    <name evidence="2" type="ORF">RCO7_04669</name>
</gene>
<dbReference type="GO" id="GO:0004622">
    <property type="term" value="F:phosphatidylcholine lysophospholipase activity"/>
    <property type="evidence" value="ECO:0007669"/>
    <property type="project" value="TreeGrafter"/>
</dbReference>
<protein>
    <submittedName>
        <fullName evidence="2">Related to esterase</fullName>
    </submittedName>
</protein>
<proteinExistence type="predicted"/>
<dbReference type="Pfam" id="PF13472">
    <property type="entry name" value="Lipase_GDSL_2"/>
    <property type="match status" value="1"/>
</dbReference>
<dbReference type="PANTHER" id="PTHR30383">
    <property type="entry name" value="THIOESTERASE 1/PROTEASE 1/LYSOPHOSPHOLIPASE L1"/>
    <property type="match status" value="1"/>
</dbReference>
<dbReference type="PANTHER" id="PTHR30383:SF19">
    <property type="entry name" value="FIBRONECTIN TYPE-III DOMAIN-CONTAINING PROTEIN"/>
    <property type="match status" value="1"/>
</dbReference>
<name>A0A1E1JXU4_9HELO</name>
<dbReference type="InterPro" id="IPR051532">
    <property type="entry name" value="Ester_Hydrolysis_Enzymes"/>
</dbReference>
<dbReference type="InParanoid" id="A0A1E1JXU4"/>
<dbReference type="AlphaFoldDB" id="A0A1E1JXU4"/>
<keyword evidence="3" id="KW-1185">Reference proteome</keyword>
<dbReference type="InterPro" id="IPR036514">
    <property type="entry name" value="SGNH_hydro_sf"/>
</dbReference>
<sequence>MLLTNSLRVLCFGDSITAGHTQGGSLFHPYGIALKASLEKSLPTWNISIDIQGLGGDQAVSPPGVFFPRMDKLFSEVHPNTPYDWAIVLGGTNDLNQDRLPSDIFPALQKVWAMPLSNNTKVLALTITGCGACMPVVPERRADVNQMILSHQEKGFYTYDLHKAVPYWGMPIDQRKEIWDDTLHFTVKGYDLIGRLLADRIVQLEKEIEREGLTREIDVEAERQELRRRAGVRNWRTAEGRKVEVGGWEGREGQEEL</sequence>
<dbReference type="SUPFAM" id="SSF52266">
    <property type="entry name" value="SGNH hydrolase"/>
    <property type="match status" value="1"/>
</dbReference>
<reference evidence="3" key="1">
    <citation type="submission" date="2016-03" db="EMBL/GenBank/DDBJ databases">
        <authorList>
            <person name="Ploux O."/>
        </authorList>
    </citation>
    <scope>NUCLEOTIDE SEQUENCE [LARGE SCALE GENOMIC DNA]</scope>
    <source>
        <strain evidence="3">UK7</strain>
    </source>
</reference>
<dbReference type="CDD" id="cd00229">
    <property type="entry name" value="SGNH_hydrolase"/>
    <property type="match status" value="1"/>
</dbReference>
<evidence type="ECO:0000313" key="3">
    <source>
        <dbReference type="Proteomes" id="UP000178129"/>
    </source>
</evidence>
<evidence type="ECO:0000259" key="1">
    <source>
        <dbReference type="Pfam" id="PF13472"/>
    </source>
</evidence>
<dbReference type="InterPro" id="IPR013830">
    <property type="entry name" value="SGNH_hydro"/>
</dbReference>
<dbReference type="Gene3D" id="3.40.50.1110">
    <property type="entry name" value="SGNH hydrolase"/>
    <property type="match status" value="1"/>
</dbReference>
<dbReference type="Proteomes" id="UP000178129">
    <property type="component" value="Unassembled WGS sequence"/>
</dbReference>